<reference evidence="2 3" key="2">
    <citation type="journal article" date="2008" name="BMC Genomics">
        <title>Comparative genomics-based investigation of resequencing targets in Vibrio fischeri: focus on point miscalls and artefactual expansions.</title>
        <authorList>
            <person name="Mandel M.J."/>
            <person name="Stabb E.V."/>
            <person name="Ruby E.G."/>
        </authorList>
    </citation>
    <scope>NUCLEOTIDE SEQUENCE [LARGE SCALE GENOMIC DNA]</scope>
    <source>
        <strain evidence="3">ATCC 700601 / ES114</strain>
    </source>
</reference>
<dbReference type="Proteomes" id="UP000000537">
    <property type="component" value="Plasmid pES100"/>
</dbReference>
<proteinExistence type="predicted"/>
<dbReference type="eggNOG" id="ENOG5031Q23">
    <property type="taxonomic scope" value="Bacteria"/>
</dbReference>
<organism evidence="2 3">
    <name type="scientific">Aliivibrio fischeri (strain ATCC 700601 / ES114)</name>
    <name type="common">Vibrio fischeri</name>
    <dbReference type="NCBI Taxonomy" id="312309"/>
    <lineage>
        <taxon>Bacteria</taxon>
        <taxon>Pseudomonadati</taxon>
        <taxon>Pseudomonadota</taxon>
        <taxon>Gammaproteobacteria</taxon>
        <taxon>Vibrionales</taxon>
        <taxon>Vibrionaceae</taxon>
        <taxon>Aliivibrio</taxon>
    </lineage>
</organism>
<dbReference type="RefSeq" id="WP_011264011.1">
    <property type="nucleotide sequence ID" value="NC_006842.1"/>
</dbReference>
<protein>
    <submittedName>
        <fullName evidence="2">Uncharacterized protein</fullName>
    </submittedName>
</protein>
<feature type="compositionally biased region" description="Polar residues" evidence="1">
    <location>
        <begin position="83"/>
        <end position="105"/>
    </location>
</feature>
<name>Q5DY53_ALIF1</name>
<accession>Q5DY53</accession>
<dbReference type="OrthoDB" id="10018417at2"/>
<evidence type="ECO:0000256" key="1">
    <source>
        <dbReference type="SAM" id="MobiDB-lite"/>
    </source>
</evidence>
<keyword evidence="2" id="KW-0614">Plasmid</keyword>
<reference evidence="2 3" key="1">
    <citation type="journal article" date="2005" name="Proc. Natl. Acad. Sci. U.S.A.">
        <title>Complete genome sequence of Vibrio fischeri: a symbiotic bacterium with pathogenic congeners.</title>
        <authorList>
            <person name="Ruby E.G."/>
            <person name="Urbanowski M."/>
            <person name="Campbell J."/>
            <person name="Dunn A."/>
            <person name="Faini M."/>
            <person name="Gunsalus R."/>
            <person name="Lostroh P."/>
            <person name="Lupp C."/>
            <person name="McCann J."/>
            <person name="Millikan D."/>
            <person name="Schaefer A."/>
            <person name="Stabb E."/>
            <person name="Stevens A."/>
            <person name="Visick K."/>
            <person name="Whistler C."/>
            <person name="Greenberg E.P."/>
        </authorList>
    </citation>
    <scope>NUCLEOTIDE SEQUENCE [LARGE SCALE GENOMIC DNA]</scope>
    <source>
        <strain evidence="3">ATCC 700601 / ES114</strain>
    </source>
</reference>
<dbReference type="GeneID" id="54166545"/>
<evidence type="ECO:0000313" key="3">
    <source>
        <dbReference type="Proteomes" id="UP000000537"/>
    </source>
</evidence>
<dbReference type="EnsemblBacteria" id="AAW88293">
    <property type="protein sequence ID" value="AAW88293"/>
    <property type="gene ID" value="VF_B0051"/>
</dbReference>
<feature type="region of interest" description="Disordered" evidence="1">
    <location>
        <begin position="81"/>
        <end position="107"/>
    </location>
</feature>
<evidence type="ECO:0000313" key="2">
    <source>
        <dbReference type="EMBL" id="AAW88293.1"/>
    </source>
</evidence>
<dbReference type="AlphaFoldDB" id="Q5DY53"/>
<dbReference type="HOGENOM" id="CLU_1562227_0_0_6"/>
<dbReference type="KEGG" id="vfi:VF_B0051"/>
<dbReference type="EMBL" id="CP000022">
    <property type="protein sequence ID" value="AAW88293.1"/>
    <property type="molecule type" value="Genomic_DNA"/>
</dbReference>
<dbReference type="PATRIC" id="fig|312309.11.peg.3821"/>
<sequence>MNNSIERLREGIQELINTHSNASKIYIIRSLFDLLDDAIKNRVSIDILVNYLNENHVNISKHYLKNALLRIRREKGITKKKPSQVSLSQNHQVTSDKSLVTTTTKKSNEPDYQAEFDDINQRYKNAETTEEKFIILGGDPKKLDGHSLRKQREMCIELKTQFNRKYRPFIK</sequence>
<gene>
    <name evidence="2" type="ordered locus">VF_B0051</name>
</gene>
<geneLocation type="plasmid" evidence="2 3">
    <name>pES100</name>
</geneLocation>
<keyword evidence="3" id="KW-1185">Reference proteome</keyword>